<feature type="region of interest" description="Disordered" evidence="4">
    <location>
        <begin position="1"/>
        <end position="64"/>
    </location>
</feature>
<dbReference type="GeneID" id="103492150"/>
<evidence type="ECO:0000256" key="3">
    <source>
        <dbReference type="SAM" id="Coils"/>
    </source>
</evidence>
<dbReference type="RefSeq" id="XP_008450616.2">
    <property type="nucleotide sequence ID" value="XM_008452394.3"/>
</dbReference>
<dbReference type="Pfam" id="PF09745">
    <property type="entry name" value="NSRP1_N"/>
    <property type="match status" value="1"/>
</dbReference>
<feature type="compositionally biased region" description="Polar residues" evidence="4">
    <location>
        <begin position="236"/>
        <end position="249"/>
    </location>
</feature>
<evidence type="ECO:0000313" key="7">
    <source>
        <dbReference type="RefSeq" id="XP_008450616.2"/>
    </source>
</evidence>
<evidence type="ECO:0000256" key="1">
    <source>
        <dbReference type="ARBA" id="ARBA00010126"/>
    </source>
</evidence>
<name>A0A1S3BQM2_CUCME</name>
<accession>A0A1S3BQM2</accession>
<dbReference type="GO" id="GO:0000381">
    <property type="term" value="P:regulation of alternative mRNA splicing, via spliceosome"/>
    <property type="evidence" value="ECO:0007669"/>
    <property type="project" value="InterPro"/>
</dbReference>
<keyword evidence="6" id="KW-1185">Reference proteome</keyword>
<dbReference type="AlphaFoldDB" id="A0A1S3BQM2"/>
<dbReference type="eggNOG" id="KOG2117">
    <property type="taxonomic scope" value="Eukaryota"/>
</dbReference>
<evidence type="ECO:0000256" key="2">
    <source>
        <dbReference type="ARBA" id="ARBA00023054"/>
    </source>
</evidence>
<evidence type="ECO:0000313" key="6">
    <source>
        <dbReference type="Proteomes" id="UP001652600"/>
    </source>
</evidence>
<dbReference type="InterPro" id="IPR018612">
    <property type="entry name" value="NSRP1_N"/>
</dbReference>
<dbReference type="PANTHER" id="PTHR30060">
    <property type="entry name" value="INNER MEMBRANE PROTEIN"/>
    <property type="match status" value="1"/>
</dbReference>
<evidence type="ECO:0000256" key="4">
    <source>
        <dbReference type="SAM" id="MobiDB-lite"/>
    </source>
</evidence>
<comment type="similarity">
    <text evidence="1">Belongs to the NSRP1 family.</text>
</comment>
<keyword evidence="2 3" id="KW-0175">Coiled coil</keyword>
<organism evidence="6 7">
    <name type="scientific">Cucumis melo</name>
    <name type="common">Muskmelon</name>
    <dbReference type="NCBI Taxonomy" id="3656"/>
    <lineage>
        <taxon>Eukaryota</taxon>
        <taxon>Viridiplantae</taxon>
        <taxon>Streptophyta</taxon>
        <taxon>Embryophyta</taxon>
        <taxon>Tracheophyta</taxon>
        <taxon>Spermatophyta</taxon>
        <taxon>Magnoliopsida</taxon>
        <taxon>eudicotyledons</taxon>
        <taxon>Gunneridae</taxon>
        <taxon>Pentapetalae</taxon>
        <taxon>rosids</taxon>
        <taxon>fabids</taxon>
        <taxon>Cucurbitales</taxon>
        <taxon>Cucurbitaceae</taxon>
        <taxon>Benincaseae</taxon>
        <taxon>Cucumis</taxon>
    </lineage>
</organism>
<sequence>MHFSSEGLEDSKMSKYGLQLRVKPSQQKQPKRPPLPAPLGFQDDDDDNVEREISRQASKNKALKDIEEQHKKALEEDPSVFDYDGVYDEMKEKAVQPRAYDREERKPKYIQNLMKKAQEREREQEIIYERKLAKERSKDDHLYAGKDKFVTSAYKKKLAEQAKWMEEERLRQLREEKEDVTKKSDMSDFYFSLQKNVAYGARNAIEPRATPKKLQLEKKEKQTEVHILEKHEESCNGDTFNDHQLQNSKTIEEHSHLEERLSASNKTTPSDIEGTSPPTLHDKALVQERPKHEQSEQSPKRDHHKRNEDAVAAAKERFLARKRAKEV</sequence>
<dbReference type="FunCoup" id="A0A1S3BQM2">
    <property type="interactions" value="777"/>
</dbReference>
<evidence type="ECO:0000259" key="5">
    <source>
        <dbReference type="Pfam" id="PF09745"/>
    </source>
</evidence>
<dbReference type="KEGG" id="cmo:103492150"/>
<dbReference type="PANTHER" id="PTHR30060:SF0">
    <property type="entry name" value="COILED-COIL PROTEIN (DUF2040)-RELATED"/>
    <property type="match status" value="1"/>
</dbReference>
<feature type="coiled-coil region" evidence="3">
    <location>
        <begin position="156"/>
        <end position="183"/>
    </location>
</feature>
<reference evidence="7" key="1">
    <citation type="submission" date="2025-08" db="UniProtKB">
        <authorList>
            <consortium name="RefSeq"/>
        </authorList>
    </citation>
    <scope>IDENTIFICATION</scope>
    <source>
        <tissue evidence="7">Stem</tissue>
    </source>
</reference>
<proteinExistence type="inferred from homology"/>
<protein>
    <submittedName>
        <fullName evidence="7">Uncharacterized protein LOC103492150 isoform X1</fullName>
    </submittedName>
</protein>
<dbReference type="InParanoid" id="A0A1S3BQM2"/>
<gene>
    <name evidence="7" type="primary">LOC103492150</name>
</gene>
<dbReference type="Proteomes" id="UP001652600">
    <property type="component" value="Chromosome 5"/>
</dbReference>
<feature type="region of interest" description="Disordered" evidence="4">
    <location>
        <begin position="231"/>
        <end position="327"/>
    </location>
</feature>
<feature type="compositionally biased region" description="Basic and acidic residues" evidence="4">
    <location>
        <begin position="250"/>
        <end position="261"/>
    </location>
</feature>
<feature type="domain" description="Nuclear speckle splicing regulatory protein 1 N-terminal" evidence="5">
    <location>
        <begin position="67"/>
        <end position="183"/>
    </location>
</feature>
<feature type="compositionally biased region" description="Basic and acidic residues" evidence="4">
    <location>
        <begin position="280"/>
        <end position="327"/>
    </location>
</feature>